<dbReference type="CDD" id="cd05286">
    <property type="entry name" value="QOR2"/>
    <property type="match status" value="1"/>
</dbReference>
<dbReference type="PANTHER" id="PTHR48106:SF13">
    <property type="entry name" value="QUINONE OXIDOREDUCTASE-RELATED"/>
    <property type="match status" value="1"/>
</dbReference>
<evidence type="ECO:0000313" key="5">
    <source>
        <dbReference type="Proteomes" id="UP000274922"/>
    </source>
</evidence>
<dbReference type="InterPro" id="IPR013149">
    <property type="entry name" value="ADH-like_C"/>
</dbReference>
<accession>A0A4P9XDY5</accession>
<dbReference type="InterPro" id="IPR020843">
    <property type="entry name" value="ER"/>
</dbReference>
<dbReference type="InterPro" id="IPR047618">
    <property type="entry name" value="QOR-like"/>
</dbReference>
<dbReference type="STRING" id="1555241.A0A4P9XDY5"/>
<dbReference type="SUPFAM" id="SSF50129">
    <property type="entry name" value="GroES-like"/>
    <property type="match status" value="1"/>
</dbReference>
<dbReference type="GO" id="GO:0003960">
    <property type="term" value="F:quinone reductase (NADPH) activity"/>
    <property type="evidence" value="ECO:0007669"/>
    <property type="project" value="InterPro"/>
</dbReference>
<name>A0A4P9XDY5_9FUNG</name>
<dbReference type="SMART" id="SM00829">
    <property type="entry name" value="PKS_ER"/>
    <property type="match status" value="1"/>
</dbReference>
<dbReference type="GO" id="GO:0035925">
    <property type="term" value="F:mRNA 3'-UTR AU-rich region binding"/>
    <property type="evidence" value="ECO:0007669"/>
    <property type="project" value="TreeGrafter"/>
</dbReference>
<evidence type="ECO:0000256" key="1">
    <source>
        <dbReference type="ARBA" id="ARBA00022857"/>
    </source>
</evidence>
<evidence type="ECO:0000256" key="2">
    <source>
        <dbReference type="ARBA" id="ARBA00023002"/>
    </source>
</evidence>
<dbReference type="Proteomes" id="UP000274922">
    <property type="component" value="Unassembled WGS sequence"/>
</dbReference>
<dbReference type="PANTHER" id="PTHR48106">
    <property type="entry name" value="QUINONE OXIDOREDUCTASE PIG3-RELATED"/>
    <property type="match status" value="1"/>
</dbReference>
<dbReference type="Pfam" id="PF08240">
    <property type="entry name" value="ADH_N"/>
    <property type="match status" value="1"/>
</dbReference>
<reference evidence="5" key="1">
    <citation type="journal article" date="2018" name="Nat. Microbiol.">
        <title>Leveraging single-cell genomics to expand the fungal tree of life.</title>
        <authorList>
            <person name="Ahrendt S.R."/>
            <person name="Quandt C.A."/>
            <person name="Ciobanu D."/>
            <person name="Clum A."/>
            <person name="Salamov A."/>
            <person name="Andreopoulos B."/>
            <person name="Cheng J.F."/>
            <person name="Woyke T."/>
            <person name="Pelin A."/>
            <person name="Henrissat B."/>
            <person name="Reynolds N.K."/>
            <person name="Benny G.L."/>
            <person name="Smith M.E."/>
            <person name="James T.Y."/>
            <person name="Grigoriev I.V."/>
        </authorList>
    </citation>
    <scope>NUCLEOTIDE SEQUENCE [LARGE SCALE GENOMIC DNA]</scope>
    <source>
        <strain evidence="5">ATCC 52028</strain>
    </source>
</reference>
<dbReference type="EMBL" id="ML014124">
    <property type="protein sequence ID" value="RKP03351.1"/>
    <property type="molecule type" value="Genomic_DNA"/>
</dbReference>
<proteinExistence type="predicted"/>
<dbReference type="OrthoDB" id="48317at2759"/>
<keyword evidence="5" id="KW-1185">Reference proteome</keyword>
<dbReference type="SUPFAM" id="SSF51735">
    <property type="entry name" value="NAD(P)-binding Rossmann-fold domains"/>
    <property type="match status" value="1"/>
</dbReference>
<dbReference type="GO" id="GO:0070402">
    <property type="term" value="F:NADPH binding"/>
    <property type="evidence" value="ECO:0007669"/>
    <property type="project" value="TreeGrafter"/>
</dbReference>
<dbReference type="AlphaFoldDB" id="A0A4P9XDY5"/>
<dbReference type="InterPro" id="IPR011032">
    <property type="entry name" value="GroES-like_sf"/>
</dbReference>
<evidence type="ECO:0000313" key="4">
    <source>
        <dbReference type="EMBL" id="RKP03351.1"/>
    </source>
</evidence>
<organism evidence="4 5">
    <name type="scientific">Caulochytrium protostelioides</name>
    <dbReference type="NCBI Taxonomy" id="1555241"/>
    <lineage>
        <taxon>Eukaryota</taxon>
        <taxon>Fungi</taxon>
        <taxon>Fungi incertae sedis</taxon>
        <taxon>Chytridiomycota</taxon>
        <taxon>Chytridiomycota incertae sedis</taxon>
        <taxon>Chytridiomycetes</taxon>
        <taxon>Caulochytriales</taxon>
        <taxon>Caulochytriaceae</taxon>
        <taxon>Caulochytrium</taxon>
    </lineage>
</organism>
<protein>
    <recommendedName>
        <fullName evidence="3">Enoyl reductase (ER) domain-containing protein</fullName>
    </recommendedName>
</protein>
<dbReference type="InterPro" id="IPR036291">
    <property type="entry name" value="NAD(P)-bd_dom_sf"/>
</dbReference>
<dbReference type="Gene3D" id="3.40.50.720">
    <property type="entry name" value="NAD(P)-binding Rossmann-like Domain"/>
    <property type="match status" value="1"/>
</dbReference>
<feature type="domain" description="Enoyl reductase (ER)" evidence="3">
    <location>
        <begin position="19"/>
        <end position="327"/>
    </location>
</feature>
<sequence>MTTTTLPATMKAIQQSELGGVDVLKLRDLPLPTIADDQVLVQNAYTGINFIDTYFRTGLYKLPLPFVPGREAAGRVVQVGARVTAFRPGDRVVYMHTDTYAEYTAASTETMQVVPAGVSLRDAVAPYLQGLTAVALVRFATFNVAAGQTALVTAAAGGVGRLLCQLLAKLGVTVIGTVSTEAKAAVAKAAGATHVLVQRVGYADAVLQLTGGRGVDIAYDGVGAATWEATLASMAAFGQVLSFGNTTGAVPPVPLTVLAAKTLRVSRPALNAILAASASVREQVTAEYMMLLSDGTFTTMVTEYPLADAAKAQSDLESGATQGKLVLKVQDIVEA</sequence>
<dbReference type="Pfam" id="PF00107">
    <property type="entry name" value="ADH_zinc_N"/>
    <property type="match status" value="1"/>
</dbReference>
<gene>
    <name evidence="4" type="ORF">CXG81DRAFT_24006</name>
</gene>
<dbReference type="GO" id="GO:0005829">
    <property type="term" value="C:cytosol"/>
    <property type="evidence" value="ECO:0007669"/>
    <property type="project" value="TreeGrafter"/>
</dbReference>
<evidence type="ECO:0000259" key="3">
    <source>
        <dbReference type="SMART" id="SM00829"/>
    </source>
</evidence>
<keyword evidence="2" id="KW-0560">Oxidoreductase</keyword>
<dbReference type="InterPro" id="IPR013154">
    <property type="entry name" value="ADH-like_N"/>
</dbReference>
<keyword evidence="1" id="KW-0521">NADP</keyword>
<dbReference type="Gene3D" id="3.90.180.10">
    <property type="entry name" value="Medium-chain alcohol dehydrogenases, catalytic domain"/>
    <property type="match status" value="1"/>
</dbReference>